<evidence type="ECO:0000313" key="1">
    <source>
        <dbReference type="EMBL" id="JAH26282.1"/>
    </source>
</evidence>
<protein>
    <submittedName>
        <fullName evidence="1">Uncharacterized protein</fullName>
    </submittedName>
</protein>
<organism evidence="1">
    <name type="scientific">Anguilla anguilla</name>
    <name type="common">European freshwater eel</name>
    <name type="synonym">Muraena anguilla</name>
    <dbReference type="NCBI Taxonomy" id="7936"/>
    <lineage>
        <taxon>Eukaryota</taxon>
        <taxon>Metazoa</taxon>
        <taxon>Chordata</taxon>
        <taxon>Craniata</taxon>
        <taxon>Vertebrata</taxon>
        <taxon>Euteleostomi</taxon>
        <taxon>Actinopterygii</taxon>
        <taxon>Neopterygii</taxon>
        <taxon>Teleostei</taxon>
        <taxon>Anguilliformes</taxon>
        <taxon>Anguillidae</taxon>
        <taxon>Anguilla</taxon>
    </lineage>
</organism>
<sequence>MRQEHLSTRLWQDAASTVALLMTS</sequence>
<dbReference type="EMBL" id="GBXM01082295">
    <property type="protein sequence ID" value="JAH26282.1"/>
    <property type="molecule type" value="Transcribed_RNA"/>
</dbReference>
<reference evidence="1" key="1">
    <citation type="submission" date="2014-11" db="EMBL/GenBank/DDBJ databases">
        <authorList>
            <person name="Amaro Gonzalez C."/>
        </authorList>
    </citation>
    <scope>NUCLEOTIDE SEQUENCE</scope>
</reference>
<reference evidence="1" key="2">
    <citation type="journal article" date="2015" name="Fish Shellfish Immunol.">
        <title>Early steps in the European eel (Anguilla anguilla)-Vibrio vulnificus interaction in the gills: Role of the RtxA13 toxin.</title>
        <authorList>
            <person name="Callol A."/>
            <person name="Pajuelo D."/>
            <person name="Ebbesson L."/>
            <person name="Teles M."/>
            <person name="MacKenzie S."/>
            <person name="Amaro C."/>
        </authorList>
    </citation>
    <scope>NUCLEOTIDE SEQUENCE</scope>
</reference>
<name>A0A0E9RBY6_ANGAN</name>
<accession>A0A0E9RBY6</accession>
<dbReference type="AlphaFoldDB" id="A0A0E9RBY6"/>
<proteinExistence type="predicted"/>